<organism evidence="1 2">
    <name type="scientific">Isoalcanivorax beigongshangi</name>
    <dbReference type="NCBI Taxonomy" id="3238810"/>
    <lineage>
        <taxon>Bacteria</taxon>
        <taxon>Pseudomonadati</taxon>
        <taxon>Pseudomonadota</taxon>
        <taxon>Gammaproteobacteria</taxon>
        <taxon>Oceanospirillales</taxon>
        <taxon>Alcanivoracaceae</taxon>
        <taxon>Isoalcanivorax</taxon>
    </lineage>
</organism>
<keyword evidence="2" id="KW-1185">Reference proteome</keyword>
<dbReference type="Gene3D" id="3.40.50.1820">
    <property type="entry name" value="alpha/beta hydrolase"/>
    <property type="match status" value="1"/>
</dbReference>
<comment type="caution">
    <text evidence="1">The sequence shown here is derived from an EMBL/GenBank/DDBJ whole genome shotgun (WGS) entry which is preliminary data.</text>
</comment>
<dbReference type="PANTHER" id="PTHR35602:SF3">
    <property type="entry name" value="ESTERASE YQIA"/>
    <property type="match status" value="1"/>
</dbReference>
<dbReference type="EMBL" id="JBGCUO010000001">
    <property type="protein sequence ID" value="MEY1660961.1"/>
    <property type="molecule type" value="Genomic_DNA"/>
</dbReference>
<dbReference type="SUPFAM" id="SSF53474">
    <property type="entry name" value="alpha/beta-Hydrolases"/>
    <property type="match status" value="1"/>
</dbReference>
<sequence length="194" mass="21281">MSSTPSLLYIHGFRSSPASHKAQCLQRWFAARGAADRLLVPQLALEPRRAMAQLEQIIAGAGPVALVGSSLGGFYATWLAARHGAPAVLINPAVRPWQRLADQVGPITHYHSGEPDHYDAAWVDQLRHYDAAERLPVDKLLVMLQTGDETLDWQDAWSLYADCHLYKGLGGSHGFDDFEAFIPLVLHFCGIGLA</sequence>
<proteinExistence type="predicted"/>
<evidence type="ECO:0000313" key="1">
    <source>
        <dbReference type="EMBL" id="MEY1660961.1"/>
    </source>
</evidence>
<dbReference type="InterPro" id="IPR008886">
    <property type="entry name" value="UPF0227/Esterase_YqiA"/>
</dbReference>
<dbReference type="PANTHER" id="PTHR35602">
    <property type="entry name" value="ESTERASE YQIA-RELATED"/>
    <property type="match status" value="1"/>
</dbReference>
<name>A0ABV4AGU4_9GAMM</name>
<dbReference type="InterPro" id="IPR029058">
    <property type="entry name" value="AB_hydrolase_fold"/>
</dbReference>
<dbReference type="RefSeq" id="WP_369454200.1">
    <property type="nucleotide sequence ID" value="NZ_JBGCUO010000001.1"/>
</dbReference>
<dbReference type="GO" id="GO:0016787">
    <property type="term" value="F:hydrolase activity"/>
    <property type="evidence" value="ECO:0007669"/>
    <property type="project" value="UniProtKB-KW"/>
</dbReference>
<keyword evidence="1" id="KW-0378">Hydrolase</keyword>
<evidence type="ECO:0000313" key="2">
    <source>
        <dbReference type="Proteomes" id="UP001562065"/>
    </source>
</evidence>
<accession>A0ABV4AGU4</accession>
<protein>
    <submittedName>
        <fullName evidence="1">YqiA/YcfP family alpha/beta fold hydrolase</fullName>
    </submittedName>
</protein>
<dbReference type="Pfam" id="PF05728">
    <property type="entry name" value="UPF0227"/>
    <property type="match status" value="1"/>
</dbReference>
<dbReference type="Proteomes" id="UP001562065">
    <property type="component" value="Unassembled WGS sequence"/>
</dbReference>
<gene>
    <name evidence="1" type="ORF">AB5I84_02235</name>
</gene>
<reference evidence="1 2" key="1">
    <citation type="submission" date="2024-07" db="EMBL/GenBank/DDBJ databases">
        <authorList>
            <person name="Ren Q."/>
        </authorList>
    </citation>
    <scope>NUCLEOTIDE SEQUENCE [LARGE SCALE GENOMIC DNA]</scope>
    <source>
        <strain evidence="1 2">REN37</strain>
    </source>
</reference>